<feature type="transmembrane region" description="Helical" evidence="1">
    <location>
        <begin position="38"/>
        <end position="58"/>
    </location>
</feature>
<keyword evidence="1" id="KW-0472">Membrane</keyword>
<sequence length="96" mass="11407">MYVCVVYIILFLDIINVDTESWVIQHAPFVAERTKLNVLHICFLMNIYIYIYIFFFFFSTRLQNYVSHFWECDDGVQSETLTTSGVTNSECLMPRE</sequence>
<gene>
    <name evidence="3" type="ORF">EPR50_G00098180</name>
</gene>
<organism evidence="3 4">
    <name type="scientific">Perca flavescens</name>
    <name type="common">American yellow perch</name>
    <name type="synonym">Morone flavescens</name>
    <dbReference type="NCBI Taxonomy" id="8167"/>
    <lineage>
        <taxon>Eukaryota</taxon>
        <taxon>Metazoa</taxon>
        <taxon>Chordata</taxon>
        <taxon>Craniata</taxon>
        <taxon>Vertebrata</taxon>
        <taxon>Euteleostomi</taxon>
        <taxon>Actinopterygii</taxon>
        <taxon>Neopterygii</taxon>
        <taxon>Teleostei</taxon>
        <taxon>Neoteleostei</taxon>
        <taxon>Acanthomorphata</taxon>
        <taxon>Eupercaria</taxon>
        <taxon>Perciformes</taxon>
        <taxon>Percoidei</taxon>
        <taxon>Percidae</taxon>
        <taxon>Percinae</taxon>
        <taxon>Perca</taxon>
    </lineage>
</organism>
<keyword evidence="2" id="KW-0732">Signal</keyword>
<reference evidence="3 4" key="1">
    <citation type="submission" date="2019-01" db="EMBL/GenBank/DDBJ databases">
        <title>A chromosome-scale genome assembly of the yellow perch, Perca flavescens.</title>
        <authorList>
            <person name="Feron R."/>
            <person name="Morvezen R."/>
            <person name="Bestin A."/>
            <person name="Haffray P."/>
            <person name="Klopp C."/>
            <person name="Zahm M."/>
            <person name="Cabau C."/>
            <person name="Roques C."/>
            <person name="Donnadieu C."/>
            <person name="Bouchez O."/>
            <person name="Christie M."/>
            <person name="Larson W."/>
            <person name="Guiguen Y."/>
        </authorList>
    </citation>
    <scope>NUCLEOTIDE SEQUENCE [LARGE SCALE GENOMIC DNA]</scope>
    <source>
        <strain evidence="3">YP-PL-M2</strain>
        <tissue evidence="3">Blood</tissue>
    </source>
</reference>
<feature type="signal peptide" evidence="2">
    <location>
        <begin position="1"/>
        <end position="19"/>
    </location>
</feature>
<proteinExistence type="predicted"/>
<dbReference type="AlphaFoldDB" id="A0A484CZW9"/>
<dbReference type="Proteomes" id="UP000295070">
    <property type="component" value="Chromosome 9"/>
</dbReference>
<keyword evidence="1" id="KW-1133">Transmembrane helix</keyword>
<accession>A0A484CZW9</accession>
<name>A0A484CZW9_PERFV</name>
<protein>
    <submittedName>
        <fullName evidence="3">Uncharacterized protein</fullName>
    </submittedName>
</protein>
<evidence type="ECO:0000313" key="3">
    <source>
        <dbReference type="EMBL" id="TDH08491.1"/>
    </source>
</evidence>
<evidence type="ECO:0000256" key="1">
    <source>
        <dbReference type="SAM" id="Phobius"/>
    </source>
</evidence>
<evidence type="ECO:0000313" key="4">
    <source>
        <dbReference type="Proteomes" id="UP000295070"/>
    </source>
</evidence>
<evidence type="ECO:0000256" key="2">
    <source>
        <dbReference type="SAM" id="SignalP"/>
    </source>
</evidence>
<dbReference type="EMBL" id="SCKG01000009">
    <property type="protein sequence ID" value="TDH08491.1"/>
    <property type="molecule type" value="Genomic_DNA"/>
</dbReference>
<feature type="chain" id="PRO_5019847816" evidence="2">
    <location>
        <begin position="20"/>
        <end position="96"/>
    </location>
</feature>
<keyword evidence="1" id="KW-0812">Transmembrane</keyword>
<keyword evidence="4" id="KW-1185">Reference proteome</keyword>
<comment type="caution">
    <text evidence="3">The sequence shown here is derived from an EMBL/GenBank/DDBJ whole genome shotgun (WGS) entry which is preliminary data.</text>
</comment>